<evidence type="ECO:0000313" key="2">
    <source>
        <dbReference type="Proteomes" id="UP000570474"/>
    </source>
</evidence>
<evidence type="ECO:0000313" key="1">
    <source>
        <dbReference type="EMBL" id="NLR68011.1"/>
    </source>
</evidence>
<protein>
    <submittedName>
        <fullName evidence="1">Uncharacterized protein</fullName>
    </submittedName>
</protein>
<gene>
    <name evidence="1" type="ORF">HGH92_27140</name>
</gene>
<name>A0A847S8H6_9BACT</name>
<reference evidence="1 2" key="1">
    <citation type="submission" date="2020-04" db="EMBL/GenBank/DDBJ databases">
        <authorList>
            <person name="Yin C."/>
        </authorList>
    </citation>
    <scope>NUCLEOTIDE SEQUENCE [LARGE SCALE GENOMIC DNA]</scope>
    <source>
        <strain evidence="1 2">Ae27</strain>
    </source>
</reference>
<dbReference type="EMBL" id="JABAIA010000003">
    <property type="protein sequence ID" value="NLR68011.1"/>
    <property type="molecule type" value="Genomic_DNA"/>
</dbReference>
<dbReference type="RefSeq" id="WP_168873952.1">
    <property type="nucleotide sequence ID" value="NZ_JABAIA010000003.1"/>
</dbReference>
<dbReference type="Proteomes" id="UP000570474">
    <property type="component" value="Unassembled WGS sequence"/>
</dbReference>
<accession>A0A847S8H6</accession>
<dbReference type="AlphaFoldDB" id="A0A847S8H6"/>
<organism evidence="1 2">
    <name type="scientific">Chitinophaga varians</name>
    <dbReference type="NCBI Taxonomy" id="2202339"/>
    <lineage>
        <taxon>Bacteria</taxon>
        <taxon>Pseudomonadati</taxon>
        <taxon>Bacteroidota</taxon>
        <taxon>Chitinophagia</taxon>
        <taxon>Chitinophagales</taxon>
        <taxon>Chitinophagaceae</taxon>
        <taxon>Chitinophaga</taxon>
    </lineage>
</organism>
<keyword evidence="2" id="KW-1185">Reference proteome</keyword>
<proteinExistence type="predicted"/>
<sequence length="151" mass="17094">MHGLQDVSNELMNHFSLMLEYVAGLKNNHAASLSPVLLLVNTPGQQMEEAPVLATADDWFDQRLRENGPLYAVYAKDALYTDHKMQISGEAFMFVLYDKDYQHRIILAQPYAGSPFQLTGAPVMLGLLSNELLYTREPALPRPGKPLWKFR</sequence>
<comment type="caution">
    <text evidence="1">The sequence shown here is derived from an EMBL/GenBank/DDBJ whole genome shotgun (WGS) entry which is preliminary data.</text>
</comment>